<protein>
    <submittedName>
        <fullName evidence="2">Uncharacterized protein</fullName>
    </submittedName>
</protein>
<feature type="region of interest" description="Disordered" evidence="1">
    <location>
        <begin position="1"/>
        <end position="20"/>
    </location>
</feature>
<keyword evidence="3" id="KW-1185">Reference proteome</keyword>
<dbReference type="EMBL" id="CP031165">
    <property type="protein sequence ID" value="AXV05256.1"/>
    <property type="molecule type" value="Genomic_DNA"/>
</dbReference>
<dbReference type="Proteomes" id="UP000264006">
    <property type="component" value="Chromosome"/>
</dbReference>
<organism evidence="2 3">
    <name type="scientific">Euzebya pacifica</name>
    <dbReference type="NCBI Taxonomy" id="1608957"/>
    <lineage>
        <taxon>Bacteria</taxon>
        <taxon>Bacillati</taxon>
        <taxon>Actinomycetota</taxon>
        <taxon>Nitriliruptoria</taxon>
        <taxon>Euzebyales</taxon>
    </lineage>
</organism>
<dbReference type="AlphaFoldDB" id="A0A346XSQ9"/>
<sequence length="37" mass="4064">MGHQREEEQTGQQGDHAHAAEFVTWHGRPCACCATSP</sequence>
<gene>
    <name evidence="2" type="ORF">DVS28_a0549</name>
</gene>
<name>A0A346XSQ9_9ACTN</name>
<dbReference type="KEGG" id="euz:DVS28_a0549"/>
<evidence type="ECO:0000256" key="1">
    <source>
        <dbReference type="SAM" id="MobiDB-lite"/>
    </source>
</evidence>
<proteinExistence type="predicted"/>
<reference evidence="2 3" key="1">
    <citation type="submission" date="2018-09" db="EMBL/GenBank/DDBJ databases">
        <title>Complete genome sequence of Euzebya sp. DY32-46 isolated from seawater of Pacific Ocean.</title>
        <authorList>
            <person name="Xu L."/>
            <person name="Wu Y.-H."/>
            <person name="Xu X.-W."/>
        </authorList>
    </citation>
    <scope>NUCLEOTIDE SEQUENCE [LARGE SCALE GENOMIC DNA]</scope>
    <source>
        <strain evidence="2 3">DY32-46</strain>
    </source>
</reference>
<evidence type="ECO:0000313" key="3">
    <source>
        <dbReference type="Proteomes" id="UP000264006"/>
    </source>
</evidence>
<evidence type="ECO:0000313" key="2">
    <source>
        <dbReference type="EMBL" id="AXV05256.1"/>
    </source>
</evidence>
<accession>A0A346XSQ9</accession>